<name>A0A165NFB9_9APHY</name>
<keyword evidence="2" id="KW-1185">Reference proteome</keyword>
<evidence type="ECO:0000313" key="2">
    <source>
        <dbReference type="Proteomes" id="UP000076727"/>
    </source>
</evidence>
<gene>
    <name evidence="1" type="ORF">DAEQUDRAFT_767580</name>
</gene>
<dbReference type="AlphaFoldDB" id="A0A165NFB9"/>
<proteinExistence type="predicted"/>
<reference evidence="1 2" key="1">
    <citation type="journal article" date="2016" name="Mol. Biol. Evol.">
        <title>Comparative Genomics of Early-Diverging Mushroom-Forming Fungi Provides Insights into the Origins of Lignocellulose Decay Capabilities.</title>
        <authorList>
            <person name="Nagy L.G."/>
            <person name="Riley R."/>
            <person name="Tritt A."/>
            <person name="Adam C."/>
            <person name="Daum C."/>
            <person name="Floudas D."/>
            <person name="Sun H."/>
            <person name="Yadav J.S."/>
            <person name="Pangilinan J."/>
            <person name="Larsson K.H."/>
            <person name="Matsuura K."/>
            <person name="Barry K."/>
            <person name="Labutti K."/>
            <person name="Kuo R."/>
            <person name="Ohm R.A."/>
            <person name="Bhattacharya S.S."/>
            <person name="Shirouzu T."/>
            <person name="Yoshinaga Y."/>
            <person name="Martin F.M."/>
            <person name="Grigoriev I.V."/>
            <person name="Hibbett D.S."/>
        </authorList>
    </citation>
    <scope>NUCLEOTIDE SEQUENCE [LARGE SCALE GENOMIC DNA]</scope>
    <source>
        <strain evidence="1 2">L-15889</strain>
    </source>
</reference>
<protein>
    <submittedName>
        <fullName evidence="1">Uncharacterized protein</fullName>
    </submittedName>
</protein>
<dbReference type="Proteomes" id="UP000076727">
    <property type="component" value="Unassembled WGS sequence"/>
</dbReference>
<evidence type="ECO:0000313" key="1">
    <source>
        <dbReference type="EMBL" id="KZT66900.1"/>
    </source>
</evidence>
<dbReference type="EMBL" id="KV429082">
    <property type="protein sequence ID" value="KZT66900.1"/>
    <property type="molecule type" value="Genomic_DNA"/>
</dbReference>
<accession>A0A165NFB9</accession>
<organism evidence="1 2">
    <name type="scientific">Daedalea quercina L-15889</name>
    <dbReference type="NCBI Taxonomy" id="1314783"/>
    <lineage>
        <taxon>Eukaryota</taxon>
        <taxon>Fungi</taxon>
        <taxon>Dikarya</taxon>
        <taxon>Basidiomycota</taxon>
        <taxon>Agaricomycotina</taxon>
        <taxon>Agaricomycetes</taxon>
        <taxon>Polyporales</taxon>
        <taxon>Fomitopsis</taxon>
    </lineage>
</organism>
<dbReference type="OrthoDB" id="2781303at2759"/>
<sequence>MGSLIIRQIEIPASCANLPQGSSGSLSYNFTLSAYSDASSAGVPLYLAAGPASTSPEAGDWVIATSKTQGSDDWPYFNMVNGVMSPQAAAGAGALVPVTDPVDQGEVVTFLQAPNATPADIYCGANESDEYLVLSVNNNPNGFSLCTATNDDDLNVVVYEAAPGNTGYNGYNYDTCYAVNIYIVPVA</sequence>